<name>A0A126FCE5_9ABAC</name>
<gene>
    <name evidence="1" type="primary">Orf-133</name>
</gene>
<protein>
    <submittedName>
        <fullName evidence="1">Uncharacterized protein</fullName>
    </submittedName>
</protein>
<dbReference type="GeneID" id="40526765"/>
<dbReference type="EMBL" id="KP763670">
    <property type="protein sequence ID" value="AKN81015.1"/>
    <property type="molecule type" value="Genomic_DNA"/>
</dbReference>
<evidence type="ECO:0000313" key="2">
    <source>
        <dbReference type="Proteomes" id="UP000297030"/>
    </source>
</evidence>
<organism evidence="1 2">
    <name type="scientific">Lonomia obliqua multiple nucleopolyhedrovirus</name>
    <dbReference type="NCBI Taxonomy" id="134394"/>
    <lineage>
        <taxon>Viruses</taxon>
        <taxon>Viruses incertae sedis</taxon>
        <taxon>Naldaviricetes</taxon>
        <taxon>Lefavirales</taxon>
        <taxon>Baculoviridae</taxon>
        <taxon>Alphabaculovirus</taxon>
        <taxon>Alphabaculovirus lonobliquae</taxon>
        <taxon>Lonomia obliqua nucleopolyhedrovirus</taxon>
    </lineage>
</organism>
<sequence>MYRTSLKPNNALNARHYDYDRDQLKRDINNLRHNMHDLCTRTSTNFDCSKFLRNDNTVTAAVMTKPLPPIIDNIGSNVLAAESGLRAMPKPDRVVLETVPLVKEVVYTNRNNNNNLKYGECIE</sequence>
<reference evidence="1 2" key="1">
    <citation type="submission" date="2015-02" db="EMBL/GenBank/DDBJ databases">
        <title>Complete genome of a baculovirus isolated from a medical interest larvae: lLonomia obliqua (Lepidoptera: Saturniidae).</title>
        <authorList>
            <person name="Clara A.-S.W."/>
            <person name="Daniel A.-A.M.P."/>
            <person name="Miguel A.S."/>
            <person name="Jhon F.E.A."/>
            <person name="Fabricio M.S."/>
            <person name="Jose W.L.C."/>
            <person name="Bergmann R.M."/>
            <person name="Fernando M.L."/>
        </authorList>
    </citation>
    <scope>NUCLEOTIDE SEQUENCE [LARGE SCALE GENOMIC DNA]</scope>
    <source>
        <strain evidence="1">SP/2000</strain>
    </source>
</reference>
<dbReference type="RefSeq" id="YP_009666495.1">
    <property type="nucleotide sequence ID" value="NC_043520.1"/>
</dbReference>
<evidence type="ECO:0000313" key="1">
    <source>
        <dbReference type="EMBL" id="AKN81015.1"/>
    </source>
</evidence>
<proteinExistence type="predicted"/>
<accession>A0A126FCE5</accession>
<dbReference type="InterPro" id="IPR022556">
    <property type="entry name" value="AcMNPV_Orf5"/>
</dbReference>
<dbReference type="Proteomes" id="UP000297030">
    <property type="component" value="Segment"/>
</dbReference>
<dbReference type="KEGG" id="vg:40526765"/>
<dbReference type="Pfam" id="PF10845">
    <property type="entry name" value="DUF2576"/>
    <property type="match status" value="1"/>
</dbReference>
<keyword evidence="2" id="KW-1185">Reference proteome</keyword>